<sequence length="674" mass="76392">MSEFTKRLAALESSLEHYSGSPGHLDSKKLQQLPTATQYMESQILQNHYSEYIYTESKLDPTNVLTNYSLAKVLELGKLFACDNALGSPSTFIKGAALARDPLGYQAMHFLTVEEKDALRVELENPWVLSRSFKISLVMCFLGGVTFGSTEMLFAGALIFLQEKFSIPLKHESSSGMNFWISASLAGVPYLCCFIISSFLTDPLNNRIGRRKTIFVGLVAIIFSCVWQALSPGWKCLLAARAFLGAFGIGPMAITVQVYILELSPAKYRGTFYVIWRFFQCCGYVFGSIFVIVFYHINKDEEGPHSDLKWRLMLAVGGVPALLSLFPICLATESPRWFLNRGDYAGAYESLKRLRRNDVCAAKELFYQYMLIEEDHLLYGMSFYKKLKELVRVRRNRNALLASFILTFFHQSTGIGAFGYYSTVIFYTNGSGHGSSMFANLGLCFATLLSAIPPIFLIDRFGRRKLLLWHFFPTACSVVFFGLTGIMREGSSLRFGMSIFGVYAIFIFFNIGLGSVAVPYTAESFPLYLRSLGTSLMIGALWLWKFVYIMFYAQMKRSWGQVGSSFWFAGMCVPGFFLVLWFVPETNGWTLEELDTVFDINLMDHAKEKNKSFINGIRQMLRCRGKTRTVTDDIEQQTDMDSNKEETKKVTTNVSNSTWDKSYTDQNFVDRDLL</sequence>
<evidence type="ECO:0000256" key="6">
    <source>
        <dbReference type="SAM" id="Phobius"/>
    </source>
</evidence>
<evidence type="ECO:0000256" key="5">
    <source>
        <dbReference type="ARBA" id="ARBA00023136"/>
    </source>
</evidence>
<gene>
    <name evidence="8" type="ORF">WICPIJ_009124</name>
</gene>
<dbReference type="EMBL" id="JAEUBG010005287">
    <property type="protein sequence ID" value="KAH3676344.1"/>
    <property type="molecule type" value="Genomic_DNA"/>
</dbReference>
<dbReference type="InterPro" id="IPR005828">
    <property type="entry name" value="MFS_sugar_transport-like"/>
</dbReference>
<dbReference type="AlphaFoldDB" id="A0A9P8PRV7"/>
<feature type="transmembrane region" description="Helical" evidence="6">
    <location>
        <begin position="135"/>
        <end position="159"/>
    </location>
</feature>
<feature type="transmembrane region" description="Helical" evidence="6">
    <location>
        <begin position="179"/>
        <end position="201"/>
    </location>
</feature>
<dbReference type="PROSITE" id="PS50850">
    <property type="entry name" value="MFS"/>
    <property type="match status" value="1"/>
</dbReference>
<dbReference type="GO" id="GO:0022857">
    <property type="term" value="F:transmembrane transporter activity"/>
    <property type="evidence" value="ECO:0007669"/>
    <property type="project" value="InterPro"/>
</dbReference>
<evidence type="ECO:0000259" key="7">
    <source>
        <dbReference type="PROSITE" id="PS50850"/>
    </source>
</evidence>
<feature type="transmembrane region" description="Helical" evidence="6">
    <location>
        <begin position="398"/>
        <end position="418"/>
    </location>
</feature>
<protein>
    <recommendedName>
        <fullName evidence="7">Major facilitator superfamily (MFS) profile domain-containing protein</fullName>
    </recommendedName>
</protein>
<dbReference type="PANTHER" id="PTHR48020:SF12">
    <property type="entry name" value="PROTON MYO-INOSITOL COTRANSPORTER"/>
    <property type="match status" value="1"/>
</dbReference>
<comment type="caution">
    <text evidence="8">The sequence shown here is derived from an EMBL/GenBank/DDBJ whole genome shotgun (WGS) entry which is preliminary data.</text>
</comment>
<organism evidence="8 9">
    <name type="scientific">Wickerhamomyces pijperi</name>
    <name type="common">Yeast</name>
    <name type="synonym">Pichia pijperi</name>
    <dbReference type="NCBI Taxonomy" id="599730"/>
    <lineage>
        <taxon>Eukaryota</taxon>
        <taxon>Fungi</taxon>
        <taxon>Dikarya</taxon>
        <taxon>Ascomycota</taxon>
        <taxon>Saccharomycotina</taxon>
        <taxon>Saccharomycetes</taxon>
        <taxon>Phaffomycetales</taxon>
        <taxon>Wickerhamomycetaceae</taxon>
        <taxon>Wickerhamomyces</taxon>
    </lineage>
</organism>
<keyword evidence="4 6" id="KW-1133">Transmembrane helix</keyword>
<feature type="transmembrane region" description="Helical" evidence="6">
    <location>
        <begin position="565"/>
        <end position="583"/>
    </location>
</feature>
<feature type="transmembrane region" description="Helical" evidence="6">
    <location>
        <begin position="438"/>
        <end position="459"/>
    </location>
</feature>
<dbReference type="SUPFAM" id="SSF103473">
    <property type="entry name" value="MFS general substrate transporter"/>
    <property type="match status" value="1"/>
</dbReference>
<dbReference type="Gene3D" id="1.20.1250.20">
    <property type="entry name" value="MFS general substrate transporter like domains"/>
    <property type="match status" value="1"/>
</dbReference>
<feature type="transmembrane region" description="Helical" evidence="6">
    <location>
        <begin position="310"/>
        <end position="331"/>
    </location>
</feature>
<evidence type="ECO:0000313" key="8">
    <source>
        <dbReference type="EMBL" id="KAH3676344.1"/>
    </source>
</evidence>
<evidence type="ECO:0000313" key="9">
    <source>
        <dbReference type="Proteomes" id="UP000774326"/>
    </source>
</evidence>
<feature type="transmembrane region" description="Helical" evidence="6">
    <location>
        <begin position="213"/>
        <end position="230"/>
    </location>
</feature>
<dbReference type="OrthoDB" id="5290825at2759"/>
<keyword evidence="3 6" id="KW-0812">Transmembrane</keyword>
<reference evidence="8" key="1">
    <citation type="journal article" date="2021" name="Open Biol.">
        <title>Shared evolutionary footprints suggest mitochondrial oxidative damage underlies multiple complex I losses in fungi.</title>
        <authorList>
            <person name="Schikora-Tamarit M.A."/>
            <person name="Marcet-Houben M."/>
            <person name="Nosek J."/>
            <person name="Gabaldon T."/>
        </authorList>
    </citation>
    <scope>NUCLEOTIDE SEQUENCE</scope>
    <source>
        <strain evidence="8">CBS2887</strain>
    </source>
</reference>
<feature type="transmembrane region" description="Helical" evidence="6">
    <location>
        <begin position="499"/>
        <end position="520"/>
    </location>
</feature>
<evidence type="ECO:0000256" key="4">
    <source>
        <dbReference type="ARBA" id="ARBA00022989"/>
    </source>
</evidence>
<feature type="domain" description="Major facilitator superfamily (MFS) profile" evidence="7">
    <location>
        <begin position="136"/>
        <end position="587"/>
    </location>
</feature>
<dbReference type="InterPro" id="IPR020846">
    <property type="entry name" value="MFS_dom"/>
</dbReference>
<feature type="transmembrane region" description="Helical" evidence="6">
    <location>
        <begin position="466"/>
        <end position="487"/>
    </location>
</feature>
<evidence type="ECO:0000256" key="3">
    <source>
        <dbReference type="ARBA" id="ARBA00022692"/>
    </source>
</evidence>
<feature type="transmembrane region" description="Helical" evidence="6">
    <location>
        <begin position="273"/>
        <end position="298"/>
    </location>
</feature>
<evidence type="ECO:0000256" key="1">
    <source>
        <dbReference type="ARBA" id="ARBA00004141"/>
    </source>
</evidence>
<dbReference type="InterPro" id="IPR036259">
    <property type="entry name" value="MFS_trans_sf"/>
</dbReference>
<dbReference type="Proteomes" id="UP000774326">
    <property type="component" value="Unassembled WGS sequence"/>
</dbReference>
<comment type="subcellular location">
    <subcellularLocation>
        <location evidence="1">Membrane</location>
        <topology evidence="1">Multi-pass membrane protein</topology>
    </subcellularLocation>
</comment>
<feature type="transmembrane region" description="Helical" evidence="6">
    <location>
        <begin position="242"/>
        <end position="261"/>
    </location>
</feature>
<keyword evidence="5 6" id="KW-0472">Membrane</keyword>
<dbReference type="GO" id="GO:0016020">
    <property type="term" value="C:membrane"/>
    <property type="evidence" value="ECO:0007669"/>
    <property type="project" value="UniProtKB-SubCell"/>
</dbReference>
<reference evidence="8" key="2">
    <citation type="submission" date="2021-01" db="EMBL/GenBank/DDBJ databases">
        <authorList>
            <person name="Schikora-Tamarit M.A."/>
        </authorList>
    </citation>
    <scope>NUCLEOTIDE SEQUENCE</scope>
    <source>
        <strain evidence="8">CBS2887</strain>
    </source>
</reference>
<evidence type="ECO:0000256" key="2">
    <source>
        <dbReference type="ARBA" id="ARBA00022448"/>
    </source>
</evidence>
<keyword evidence="9" id="KW-1185">Reference proteome</keyword>
<keyword evidence="2" id="KW-0813">Transport</keyword>
<proteinExistence type="predicted"/>
<dbReference type="InterPro" id="IPR050814">
    <property type="entry name" value="Myo-inositol_Transporter"/>
</dbReference>
<feature type="transmembrane region" description="Helical" evidence="6">
    <location>
        <begin position="532"/>
        <end position="553"/>
    </location>
</feature>
<accession>A0A9P8PRV7</accession>
<name>A0A9P8PRV7_WICPI</name>
<dbReference type="Pfam" id="PF00083">
    <property type="entry name" value="Sugar_tr"/>
    <property type="match status" value="1"/>
</dbReference>
<dbReference type="PANTHER" id="PTHR48020">
    <property type="entry name" value="PROTON MYO-INOSITOL COTRANSPORTER"/>
    <property type="match status" value="1"/>
</dbReference>